<feature type="binding site" evidence="3">
    <location>
        <position position="182"/>
    </location>
    <ligand>
        <name>a divalent metal cation</name>
        <dbReference type="ChEBI" id="CHEBI:60240"/>
    </ligand>
</feature>
<dbReference type="SUPFAM" id="SSF63829">
    <property type="entry name" value="Calcium-dependent phosphotriesterase"/>
    <property type="match status" value="1"/>
</dbReference>
<feature type="binding site" evidence="3">
    <location>
        <position position="235"/>
    </location>
    <ligand>
        <name>a divalent metal cation</name>
        <dbReference type="ChEBI" id="CHEBI:60240"/>
    </ligand>
</feature>
<name>A0A0J9E6V6_9RHOB</name>
<keyword evidence="1 5" id="KW-0378">Hydrolase</keyword>
<evidence type="ECO:0000313" key="6">
    <source>
        <dbReference type="Proteomes" id="UP000037178"/>
    </source>
</evidence>
<accession>A0A0J9E6V6</accession>
<dbReference type="STRING" id="1675527.AIOL_003480"/>
<keyword evidence="3" id="KW-0479">Metal-binding</keyword>
<evidence type="ECO:0000256" key="2">
    <source>
        <dbReference type="PIRSR" id="PIRSR605511-1"/>
    </source>
</evidence>
<dbReference type="GO" id="GO:0004341">
    <property type="term" value="F:gluconolactonase activity"/>
    <property type="evidence" value="ECO:0007669"/>
    <property type="project" value="UniProtKB-EC"/>
</dbReference>
<dbReference type="InterPro" id="IPR051262">
    <property type="entry name" value="SMP-30/CGR1_Lactonase"/>
</dbReference>
<evidence type="ECO:0000256" key="3">
    <source>
        <dbReference type="PIRSR" id="PIRSR605511-2"/>
    </source>
</evidence>
<feature type="binding site" evidence="3">
    <location>
        <position position="38"/>
    </location>
    <ligand>
        <name>a divalent metal cation</name>
        <dbReference type="ChEBI" id="CHEBI:60240"/>
    </ligand>
</feature>
<dbReference type="InterPro" id="IPR005511">
    <property type="entry name" value="SMP-30"/>
</dbReference>
<dbReference type="InterPro" id="IPR013658">
    <property type="entry name" value="SGL"/>
</dbReference>
<gene>
    <name evidence="5" type="ORF">AIOL_003480</name>
</gene>
<dbReference type="EMBL" id="LFTY01000002">
    <property type="protein sequence ID" value="KMW58505.1"/>
    <property type="molecule type" value="Genomic_DNA"/>
</dbReference>
<sequence>MFGVIEGTGFEVIDPSFEACLIGHARVERLWTGARWAEGPAWFPAGRYLIWSDIPNNRMLRWDETDGSVSTFRQPSMNSNGNTVDNQGRLVTCEHLARRVTRTEHDGSITVIADSFGGKRLNSPNDVVVSADGAIWFTDPSYGILADYEGAMSDQEQEGCYVYRVSPEGEISIAADDYVKPNGLAFSPDEQSLYIADTGASHDPEGPKHIRRHRVEGGKLSGGEVLADCTSGLFDGFRLDRDGRIWTSAADGVHCIAPDGTLIGKILIPELVANVCFGGPVGNRLFICGTTSLYSAYLAVNGAR</sequence>
<feature type="binding site" evidence="3">
    <location>
        <position position="125"/>
    </location>
    <ligand>
        <name>substrate</name>
    </ligand>
</feature>
<comment type="cofactor">
    <cofactor evidence="3">
        <name>Zn(2+)</name>
        <dbReference type="ChEBI" id="CHEBI:29105"/>
    </cofactor>
    <text evidence="3">Binds 1 divalent metal cation per subunit.</text>
</comment>
<dbReference type="EC" id="3.1.1.17" evidence="5"/>
<feature type="domain" description="SMP-30/Gluconolactonase/LRE-like region" evidence="4">
    <location>
        <begin position="36"/>
        <end position="288"/>
    </location>
</feature>
<dbReference type="PANTHER" id="PTHR47572">
    <property type="entry name" value="LIPOPROTEIN-RELATED"/>
    <property type="match status" value="1"/>
</dbReference>
<keyword evidence="6" id="KW-1185">Reference proteome</keyword>
<evidence type="ECO:0000256" key="1">
    <source>
        <dbReference type="ARBA" id="ARBA00022801"/>
    </source>
</evidence>
<dbReference type="Proteomes" id="UP000037178">
    <property type="component" value="Unassembled WGS sequence"/>
</dbReference>
<dbReference type="AlphaFoldDB" id="A0A0J9E6V6"/>
<dbReference type="GO" id="GO:0046872">
    <property type="term" value="F:metal ion binding"/>
    <property type="evidence" value="ECO:0007669"/>
    <property type="project" value="UniProtKB-KW"/>
</dbReference>
<keyword evidence="3" id="KW-0862">Zinc</keyword>
<dbReference type="InterPro" id="IPR011042">
    <property type="entry name" value="6-blade_b-propeller_TolB-like"/>
</dbReference>
<feature type="active site" description="Proton donor/acceptor" evidence="2">
    <location>
        <position position="235"/>
    </location>
</feature>
<dbReference type="RefSeq" id="WP_049644105.1">
    <property type="nucleotide sequence ID" value="NZ_LFTY01000002.1"/>
</dbReference>
<proteinExistence type="predicted"/>
<dbReference type="PATRIC" id="fig|1675527.3.peg.3642"/>
<dbReference type="Pfam" id="PF08450">
    <property type="entry name" value="SGL"/>
    <property type="match status" value="1"/>
</dbReference>
<reference evidence="5 6" key="1">
    <citation type="submission" date="2015-06" db="EMBL/GenBank/DDBJ databases">
        <title>Draft genome sequence of an Alphaproteobacteria species associated to the Mediterranean sponge Oscarella lobularis.</title>
        <authorList>
            <person name="Jourda C."/>
            <person name="Santini S."/>
            <person name="Claverie J.-M."/>
        </authorList>
    </citation>
    <scope>NUCLEOTIDE SEQUENCE [LARGE SCALE GENOMIC DNA]</scope>
    <source>
        <strain evidence="5">IGS</strain>
    </source>
</reference>
<dbReference type="OrthoDB" id="241638at2"/>
<protein>
    <submittedName>
        <fullName evidence="5">Gluconolactonase</fullName>
        <ecNumber evidence="5">3.1.1.17</ecNumber>
    </submittedName>
</protein>
<evidence type="ECO:0000313" key="5">
    <source>
        <dbReference type="EMBL" id="KMW58505.1"/>
    </source>
</evidence>
<evidence type="ECO:0000259" key="4">
    <source>
        <dbReference type="Pfam" id="PF08450"/>
    </source>
</evidence>
<comment type="caution">
    <text evidence="5">The sequence shown here is derived from an EMBL/GenBank/DDBJ whole genome shotgun (WGS) entry which is preliminary data.</text>
</comment>
<dbReference type="PANTHER" id="PTHR47572:SF4">
    <property type="entry name" value="LACTONASE DRP35"/>
    <property type="match status" value="1"/>
</dbReference>
<dbReference type="PRINTS" id="PR01790">
    <property type="entry name" value="SMP30FAMILY"/>
</dbReference>
<dbReference type="Gene3D" id="2.120.10.30">
    <property type="entry name" value="TolB, C-terminal domain"/>
    <property type="match status" value="1"/>
</dbReference>
<organism evidence="5 6">
    <name type="scientific">Candidatus Rhodobacter oscarellae</name>
    <dbReference type="NCBI Taxonomy" id="1675527"/>
    <lineage>
        <taxon>Bacteria</taxon>
        <taxon>Pseudomonadati</taxon>
        <taxon>Pseudomonadota</taxon>
        <taxon>Alphaproteobacteria</taxon>
        <taxon>Rhodobacterales</taxon>
        <taxon>Rhodobacter group</taxon>
        <taxon>Rhodobacter</taxon>
    </lineage>
</organism>